<dbReference type="GO" id="GO:0000166">
    <property type="term" value="F:nucleotide binding"/>
    <property type="evidence" value="ECO:0007669"/>
    <property type="project" value="UniProtKB-KW"/>
</dbReference>
<feature type="domain" description="Disease resistance N-terminal" evidence="4">
    <location>
        <begin position="11"/>
        <end position="53"/>
    </location>
</feature>
<gene>
    <name evidence="5" type="ORF">TIFTF001_047696</name>
</gene>
<proteinExistence type="predicted"/>
<evidence type="ECO:0000313" key="6">
    <source>
        <dbReference type="Proteomes" id="UP001187192"/>
    </source>
</evidence>
<protein>
    <recommendedName>
        <fullName evidence="4">Disease resistance N-terminal domain-containing protein</fullName>
    </recommendedName>
</protein>
<keyword evidence="1" id="KW-0677">Repeat</keyword>
<comment type="caution">
    <text evidence="5">The sequence shown here is derived from an EMBL/GenBank/DDBJ whole genome shotgun (WGS) entry which is preliminary data.</text>
</comment>
<dbReference type="AlphaFoldDB" id="A0AA88CNU2"/>
<dbReference type="InterPro" id="IPR041118">
    <property type="entry name" value="Rx_N"/>
</dbReference>
<keyword evidence="3" id="KW-0611">Plant defense</keyword>
<dbReference type="Gene3D" id="1.20.5.4130">
    <property type="match status" value="1"/>
</dbReference>
<sequence>MEVLYGTAVEVLKRVATAADGEISLAWGMKDDLKKLERTMSTVKAVLLDAEKK</sequence>
<dbReference type="Proteomes" id="UP001187192">
    <property type="component" value="Unassembled WGS sequence"/>
</dbReference>
<evidence type="ECO:0000256" key="3">
    <source>
        <dbReference type="ARBA" id="ARBA00022821"/>
    </source>
</evidence>
<keyword evidence="6" id="KW-1185">Reference proteome</keyword>
<evidence type="ECO:0000256" key="1">
    <source>
        <dbReference type="ARBA" id="ARBA00022737"/>
    </source>
</evidence>
<dbReference type="EMBL" id="BTGU01005548">
    <property type="protein sequence ID" value="GMN25030.1"/>
    <property type="molecule type" value="Genomic_DNA"/>
</dbReference>
<accession>A0AA88CNU2</accession>
<evidence type="ECO:0000259" key="4">
    <source>
        <dbReference type="Pfam" id="PF18052"/>
    </source>
</evidence>
<evidence type="ECO:0000256" key="2">
    <source>
        <dbReference type="ARBA" id="ARBA00022741"/>
    </source>
</evidence>
<feature type="non-terminal residue" evidence="5">
    <location>
        <position position="53"/>
    </location>
</feature>
<reference evidence="5" key="1">
    <citation type="submission" date="2023-07" db="EMBL/GenBank/DDBJ databases">
        <title>draft genome sequence of fig (Ficus carica).</title>
        <authorList>
            <person name="Takahashi T."/>
            <person name="Nishimura K."/>
        </authorList>
    </citation>
    <scope>NUCLEOTIDE SEQUENCE</scope>
</reference>
<evidence type="ECO:0000313" key="5">
    <source>
        <dbReference type="EMBL" id="GMN25030.1"/>
    </source>
</evidence>
<name>A0AA88CNU2_FICCA</name>
<dbReference type="GO" id="GO:0006952">
    <property type="term" value="P:defense response"/>
    <property type="evidence" value="ECO:0007669"/>
    <property type="project" value="UniProtKB-KW"/>
</dbReference>
<organism evidence="5 6">
    <name type="scientific">Ficus carica</name>
    <name type="common">Common fig</name>
    <dbReference type="NCBI Taxonomy" id="3494"/>
    <lineage>
        <taxon>Eukaryota</taxon>
        <taxon>Viridiplantae</taxon>
        <taxon>Streptophyta</taxon>
        <taxon>Embryophyta</taxon>
        <taxon>Tracheophyta</taxon>
        <taxon>Spermatophyta</taxon>
        <taxon>Magnoliopsida</taxon>
        <taxon>eudicotyledons</taxon>
        <taxon>Gunneridae</taxon>
        <taxon>Pentapetalae</taxon>
        <taxon>rosids</taxon>
        <taxon>fabids</taxon>
        <taxon>Rosales</taxon>
        <taxon>Moraceae</taxon>
        <taxon>Ficeae</taxon>
        <taxon>Ficus</taxon>
    </lineage>
</organism>
<keyword evidence="2" id="KW-0547">Nucleotide-binding</keyword>
<dbReference type="Pfam" id="PF18052">
    <property type="entry name" value="Rx_N"/>
    <property type="match status" value="1"/>
</dbReference>